<dbReference type="FunFam" id="1.25.40.10:FF:000184">
    <property type="entry name" value="Pentatricopeptide repeat-containing protein, chloroplastic"/>
    <property type="match status" value="1"/>
</dbReference>
<dbReference type="FunFam" id="1.25.40.10:FF:000348">
    <property type="entry name" value="Pentatricopeptide repeat-containing protein chloroplastic"/>
    <property type="match status" value="1"/>
</dbReference>
<evidence type="ECO:0000256" key="1">
    <source>
        <dbReference type="ARBA" id="ARBA00022737"/>
    </source>
</evidence>
<dbReference type="InterPro" id="IPR046960">
    <property type="entry name" value="PPR_At4g14850-like_plant"/>
</dbReference>
<organism evidence="3 4">
    <name type="scientific">Heracleum sosnowskyi</name>
    <dbReference type="NCBI Taxonomy" id="360622"/>
    <lineage>
        <taxon>Eukaryota</taxon>
        <taxon>Viridiplantae</taxon>
        <taxon>Streptophyta</taxon>
        <taxon>Embryophyta</taxon>
        <taxon>Tracheophyta</taxon>
        <taxon>Spermatophyta</taxon>
        <taxon>Magnoliopsida</taxon>
        <taxon>eudicotyledons</taxon>
        <taxon>Gunneridae</taxon>
        <taxon>Pentapetalae</taxon>
        <taxon>asterids</taxon>
        <taxon>campanulids</taxon>
        <taxon>Apiales</taxon>
        <taxon>Apiaceae</taxon>
        <taxon>Apioideae</taxon>
        <taxon>apioid superclade</taxon>
        <taxon>Tordylieae</taxon>
        <taxon>Tordyliinae</taxon>
        <taxon>Heracleum</taxon>
    </lineage>
</organism>
<sequence>MSRQSRLKNSWHSHFKTIFMAPLSPASGALKVHLHYFAKPNNPISLFNKCNSMDQLKQIHLQIIQRGLNSDAMIFSKIVAFFCAYESGSMDYARRMFDTIPEPNIFIWNTMIKGYSQIKSPYFAISMYMKMLENNVQPDNYTFPFLLKCFTPGVALYFGRQTHSHVCKLGFESNEAVQHALIHMYSLSKQLDMAQGVFDMTLKCDVMLWNAMISGYNRSKKFDESRKLFNFMEKRRVLPSTVTLVSVLSACSKLKDVDTGKRVHQYVKDRKVESTLTLENTLVDTYAACGEMNIALDIFKNMKKRDVISWTNIVKGFLNAEQVDFARKYFDQMPQRDSISWTTMIDGYLKLNRFKEVLMLFREMQTDGVKADAYTMVSILTACAHLGALELGEWVRAYIDKNKIHNDVYVGNALIDMYFRCGDTEKAVEVLNQMQCRDKFTYTTMIVGYACNGHGEEALVAFSQMLQESVKPDEITCIGVLCACTHTGLVDEGRKFFANMQVKYGIEPNVTHYGCMVDLLGRAGHLKEAYEVIENMPMKSNSVVWGALLGACRVYKNVEMAETAVRHLLQLEPENETFYIILCNIYVVCNRLEDLKVLRKTMTDKGIKKTPGCSSIEVNGIIHEFVAGDKSHPQSEDIYLKLENLKENLVLAGYTPEISEI</sequence>
<dbReference type="Pfam" id="PF01535">
    <property type="entry name" value="PPR"/>
    <property type="match status" value="3"/>
</dbReference>
<dbReference type="InterPro" id="IPR011990">
    <property type="entry name" value="TPR-like_helical_dom_sf"/>
</dbReference>
<feature type="repeat" description="PPR" evidence="2">
    <location>
        <begin position="438"/>
        <end position="472"/>
    </location>
</feature>
<reference evidence="3" key="2">
    <citation type="submission" date="2023-05" db="EMBL/GenBank/DDBJ databases">
        <authorList>
            <person name="Schelkunov M.I."/>
        </authorList>
    </citation>
    <scope>NUCLEOTIDE SEQUENCE</scope>
    <source>
        <strain evidence="3">Hsosn_3</strain>
        <tissue evidence="3">Leaf</tissue>
    </source>
</reference>
<dbReference type="PROSITE" id="PS51375">
    <property type="entry name" value="PPR"/>
    <property type="match status" value="6"/>
</dbReference>
<accession>A0AAD8H5L0</accession>
<keyword evidence="1" id="KW-0677">Repeat</keyword>
<proteinExistence type="predicted"/>
<feature type="repeat" description="PPR" evidence="2">
    <location>
        <begin position="509"/>
        <end position="543"/>
    </location>
</feature>
<dbReference type="SUPFAM" id="SSF48452">
    <property type="entry name" value="TPR-like"/>
    <property type="match status" value="1"/>
</dbReference>
<dbReference type="Gene3D" id="1.25.40.10">
    <property type="entry name" value="Tetratricopeptide repeat domain"/>
    <property type="match status" value="5"/>
</dbReference>
<evidence type="ECO:0000313" key="3">
    <source>
        <dbReference type="EMBL" id="KAK1360101.1"/>
    </source>
</evidence>
<evidence type="ECO:0000313" key="4">
    <source>
        <dbReference type="Proteomes" id="UP001237642"/>
    </source>
</evidence>
<feature type="repeat" description="PPR" evidence="2">
    <location>
        <begin position="407"/>
        <end position="437"/>
    </location>
</feature>
<evidence type="ECO:0000256" key="2">
    <source>
        <dbReference type="PROSITE-ProRule" id="PRU00708"/>
    </source>
</evidence>
<dbReference type="PANTHER" id="PTHR47926:SF492">
    <property type="entry name" value="DYW DOMAIN-CONTAINING PROTEIN"/>
    <property type="match status" value="1"/>
</dbReference>
<dbReference type="InterPro" id="IPR046848">
    <property type="entry name" value="E_motif"/>
</dbReference>
<feature type="repeat" description="PPR" evidence="2">
    <location>
        <begin position="205"/>
        <end position="239"/>
    </location>
</feature>
<reference evidence="3" key="1">
    <citation type="submission" date="2023-02" db="EMBL/GenBank/DDBJ databases">
        <title>Genome of toxic invasive species Heracleum sosnowskyi carries increased number of genes despite the absence of recent whole-genome duplications.</title>
        <authorList>
            <person name="Schelkunov M."/>
            <person name="Shtratnikova V."/>
            <person name="Makarenko M."/>
            <person name="Klepikova A."/>
            <person name="Omelchenko D."/>
            <person name="Novikova G."/>
            <person name="Obukhova E."/>
            <person name="Bogdanov V."/>
            <person name="Penin A."/>
            <person name="Logacheva M."/>
        </authorList>
    </citation>
    <scope>NUCLEOTIDE SEQUENCE</scope>
    <source>
        <strain evidence="3">Hsosn_3</strain>
        <tissue evidence="3">Leaf</tissue>
    </source>
</reference>
<comment type="caution">
    <text evidence="3">The sequence shown here is derived from an EMBL/GenBank/DDBJ whole genome shotgun (WGS) entry which is preliminary data.</text>
</comment>
<name>A0AAD8H5L0_9APIA</name>
<gene>
    <name evidence="3" type="ORF">POM88_044575</name>
</gene>
<dbReference type="Pfam" id="PF13041">
    <property type="entry name" value="PPR_2"/>
    <property type="match status" value="4"/>
</dbReference>
<dbReference type="AlphaFoldDB" id="A0AAD8H5L0"/>
<dbReference type="NCBIfam" id="TIGR00756">
    <property type="entry name" value="PPR"/>
    <property type="match status" value="6"/>
</dbReference>
<dbReference type="PANTHER" id="PTHR47926">
    <property type="entry name" value="PENTATRICOPEPTIDE REPEAT-CONTAINING PROTEIN"/>
    <property type="match status" value="1"/>
</dbReference>
<dbReference type="FunFam" id="1.25.40.10:FF:000470">
    <property type="entry name" value="Pentatricopeptide repeat-containing protein At5g66520"/>
    <property type="match status" value="1"/>
</dbReference>
<feature type="repeat" description="PPR" evidence="2">
    <location>
        <begin position="104"/>
        <end position="138"/>
    </location>
</feature>
<dbReference type="Pfam" id="PF12854">
    <property type="entry name" value="PPR_1"/>
    <property type="match status" value="1"/>
</dbReference>
<dbReference type="Pfam" id="PF20430">
    <property type="entry name" value="Eplus_motif"/>
    <property type="match status" value="1"/>
</dbReference>
<dbReference type="GO" id="GO:0009451">
    <property type="term" value="P:RNA modification"/>
    <property type="evidence" value="ECO:0007669"/>
    <property type="project" value="InterPro"/>
</dbReference>
<dbReference type="EMBL" id="JAUIZM010000010">
    <property type="protein sequence ID" value="KAK1360101.1"/>
    <property type="molecule type" value="Genomic_DNA"/>
</dbReference>
<dbReference type="InterPro" id="IPR046849">
    <property type="entry name" value="E2_motif"/>
</dbReference>
<dbReference type="InterPro" id="IPR002885">
    <property type="entry name" value="PPR_rpt"/>
</dbReference>
<feature type="repeat" description="PPR" evidence="2">
    <location>
        <begin position="337"/>
        <end position="371"/>
    </location>
</feature>
<dbReference type="GO" id="GO:0003723">
    <property type="term" value="F:RNA binding"/>
    <property type="evidence" value="ECO:0007669"/>
    <property type="project" value="InterPro"/>
</dbReference>
<keyword evidence="4" id="KW-1185">Reference proteome</keyword>
<dbReference type="Proteomes" id="UP001237642">
    <property type="component" value="Unassembled WGS sequence"/>
</dbReference>
<dbReference type="Pfam" id="PF20431">
    <property type="entry name" value="E_motif"/>
    <property type="match status" value="1"/>
</dbReference>
<protein>
    <submittedName>
        <fullName evidence="3">Pentatricopeptide repeat-containing protein</fullName>
    </submittedName>
</protein>